<evidence type="ECO:0008006" key="3">
    <source>
        <dbReference type="Google" id="ProtNLM"/>
    </source>
</evidence>
<gene>
    <name evidence="1" type="ORF">SAMN05216296_0776</name>
</gene>
<dbReference type="RefSeq" id="WP_090193178.1">
    <property type="nucleotide sequence ID" value="NZ_LT629785.1"/>
</dbReference>
<proteinExistence type="predicted"/>
<dbReference type="STRING" id="364197.SAMN05216296_0776"/>
<dbReference type="PIRSF" id="PIRSF033303">
    <property type="entry name" value="UCP033303"/>
    <property type="match status" value="1"/>
</dbReference>
<evidence type="ECO:0000313" key="1">
    <source>
        <dbReference type="EMBL" id="SDT94411.1"/>
    </source>
</evidence>
<dbReference type="InterPro" id="IPR009758">
    <property type="entry name" value="DUF1326"/>
</dbReference>
<dbReference type="Pfam" id="PF07040">
    <property type="entry name" value="DUF1326"/>
    <property type="match status" value="1"/>
</dbReference>
<sequence length="211" mass="23118">MSMIDWRLQGVEFSSCNCDWGCPCQFSALPNKGYCEAVVGMQVEHGHFNQTSLDGMRWVAVFAWPGPIHEGNGSCQVYLEDTATPAQREGLLTILSGQETDPGATVFQVFSSTIEEMHEPQFVPIEMDIDLAQRVAHIRIPGVLESIGEPIRNPVTGEQQSIQLKLPNGFEFTEAEMASGSYQTHGAIAIASQNGHGHFANLHFTGRGVVR</sequence>
<name>A0A1H2EH48_9PSED</name>
<organism evidence="1 2">
    <name type="scientific">Pseudomonas pohangensis</name>
    <dbReference type="NCBI Taxonomy" id="364197"/>
    <lineage>
        <taxon>Bacteria</taxon>
        <taxon>Pseudomonadati</taxon>
        <taxon>Pseudomonadota</taxon>
        <taxon>Gammaproteobacteria</taxon>
        <taxon>Pseudomonadales</taxon>
        <taxon>Pseudomonadaceae</taxon>
        <taxon>Pseudomonas</taxon>
    </lineage>
</organism>
<dbReference type="Proteomes" id="UP000243232">
    <property type="component" value="Chromosome I"/>
</dbReference>
<evidence type="ECO:0000313" key="2">
    <source>
        <dbReference type="Proteomes" id="UP000243232"/>
    </source>
</evidence>
<dbReference type="AlphaFoldDB" id="A0A1H2EH48"/>
<protein>
    <recommendedName>
        <fullName evidence="3">DUF1326 domain-containing protein</fullName>
    </recommendedName>
</protein>
<dbReference type="OrthoDB" id="340106at2"/>
<dbReference type="InterPro" id="IPR014581">
    <property type="entry name" value="UCP033303"/>
</dbReference>
<dbReference type="EMBL" id="LT629785">
    <property type="protein sequence ID" value="SDT94411.1"/>
    <property type="molecule type" value="Genomic_DNA"/>
</dbReference>
<accession>A0A1H2EH48</accession>
<keyword evidence="2" id="KW-1185">Reference proteome</keyword>
<reference evidence="2" key="1">
    <citation type="submission" date="2016-10" db="EMBL/GenBank/DDBJ databases">
        <authorList>
            <person name="Varghese N."/>
            <person name="Submissions S."/>
        </authorList>
    </citation>
    <scope>NUCLEOTIDE SEQUENCE [LARGE SCALE GENOMIC DNA]</scope>
    <source>
        <strain evidence="2">DSM 17875</strain>
    </source>
</reference>